<accession>A0A9N8DGL9</accession>
<dbReference type="Pfam" id="PF05903">
    <property type="entry name" value="Peptidase_C97"/>
    <property type="match status" value="1"/>
</dbReference>
<evidence type="ECO:0000259" key="5">
    <source>
        <dbReference type="PROSITE" id="PS51858"/>
    </source>
</evidence>
<evidence type="ECO:0000256" key="4">
    <source>
        <dbReference type="SAM" id="MobiDB-lite"/>
    </source>
</evidence>
<evidence type="ECO:0000313" key="6">
    <source>
        <dbReference type="EMBL" id="CAB9502862.1"/>
    </source>
</evidence>
<gene>
    <name evidence="6" type="ORF">SEMRO_149_G068310.1</name>
</gene>
<keyword evidence="3" id="KW-0378">Hydrolase</keyword>
<evidence type="ECO:0000313" key="7">
    <source>
        <dbReference type="Proteomes" id="UP001153069"/>
    </source>
</evidence>
<dbReference type="Gene3D" id="3.90.1720.30">
    <property type="entry name" value="PPPDE domains"/>
    <property type="match status" value="1"/>
</dbReference>
<protein>
    <submittedName>
        <fullName evidence="6">Desumoylating isopeptidase 2</fullName>
    </submittedName>
</protein>
<dbReference type="GO" id="GO:0016579">
    <property type="term" value="P:protein deubiquitination"/>
    <property type="evidence" value="ECO:0007669"/>
    <property type="project" value="TreeGrafter"/>
</dbReference>
<feature type="region of interest" description="Disordered" evidence="4">
    <location>
        <begin position="196"/>
        <end position="234"/>
    </location>
</feature>
<reference evidence="6" key="1">
    <citation type="submission" date="2020-06" db="EMBL/GenBank/DDBJ databases">
        <authorList>
            <consortium name="Plant Systems Biology data submission"/>
        </authorList>
    </citation>
    <scope>NUCLEOTIDE SEQUENCE</scope>
    <source>
        <strain evidence="6">D6</strain>
    </source>
</reference>
<dbReference type="AlphaFoldDB" id="A0A9N8DGL9"/>
<sequence length="234" mass="25884">MQVLQDVVLHVYELQAPADQQQQQQSSGLRALSFFSQMLPSMGYGAYHTSLEVMDDRYTFAANAGIVKTRSSNEAVPPGALYKEAIPLGACCVRSRGELHEIVTKLRAVFAPNAYHLVHRNCNHFTETFATAIILQDALAEPGNHHRLKTYPDWINRLANTSKMVVSHDEDIVPCNVLVEARNAVGANEKVGWEFSSKASTSSKRNSINSTAKSSKKELTEKQKAALAKIRNKS</sequence>
<feature type="compositionally biased region" description="Low complexity" evidence="4">
    <location>
        <begin position="196"/>
        <end position="207"/>
    </location>
</feature>
<feature type="domain" description="PPPDE" evidence="5">
    <location>
        <begin position="5"/>
        <end position="165"/>
    </location>
</feature>
<dbReference type="GO" id="GO:0006508">
    <property type="term" value="P:proteolysis"/>
    <property type="evidence" value="ECO:0007669"/>
    <property type="project" value="UniProtKB-KW"/>
</dbReference>
<dbReference type="EMBL" id="CAICTM010000148">
    <property type="protein sequence ID" value="CAB9502862.1"/>
    <property type="molecule type" value="Genomic_DNA"/>
</dbReference>
<dbReference type="SMART" id="SM01179">
    <property type="entry name" value="DUF862"/>
    <property type="match status" value="1"/>
</dbReference>
<dbReference type="PROSITE" id="PS51858">
    <property type="entry name" value="PPPDE"/>
    <property type="match status" value="1"/>
</dbReference>
<keyword evidence="7" id="KW-1185">Reference proteome</keyword>
<comment type="similarity">
    <text evidence="1">Belongs to the DeSI family.</text>
</comment>
<evidence type="ECO:0000256" key="1">
    <source>
        <dbReference type="ARBA" id="ARBA00008140"/>
    </source>
</evidence>
<keyword evidence="2" id="KW-0645">Protease</keyword>
<dbReference type="InterPro" id="IPR042266">
    <property type="entry name" value="PPPDE_sf"/>
</dbReference>
<feature type="compositionally biased region" description="Basic and acidic residues" evidence="4">
    <location>
        <begin position="215"/>
        <end position="224"/>
    </location>
</feature>
<dbReference type="Proteomes" id="UP001153069">
    <property type="component" value="Unassembled WGS sequence"/>
</dbReference>
<name>A0A9N8DGL9_9STRA</name>
<evidence type="ECO:0000256" key="3">
    <source>
        <dbReference type="ARBA" id="ARBA00022801"/>
    </source>
</evidence>
<dbReference type="PANTHER" id="PTHR12378">
    <property type="entry name" value="DESUMOYLATING ISOPEPTIDASE"/>
    <property type="match status" value="1"/>
</dbReference>
<dbReference type="PANTHER" id="PTHR12378:SF80">
    <property type="entry name" value="IP06716P-RELATED"/>
    <property type="match status" value="1"/>
</dbReference>
<comment type="caution">
    <text evidence="6">The sequence shown here is derived from an EMBL/GenBank/DDBJ whole genome shotgun (WGS) entry which is preliminary data.</text>
</comment>
<organism evidence="6 7">
    <name type="scientific">Seminavis robusta</name>
    <dbReference type="NCBI Taxonomy" id="568900"/>
    <lineage>
        <taxon>Eukaryota</taxon>
        <taxon>Sar</taxon>
        <taxon>Stramenopiles</taxon>
        <taxon>Ochrophyta</taxon>
        <taxon>Bacillariophyta</taxon>
        <taxon>Bacillariophyceae</taxon>
        <taxon>Bacillariophycidae</taxon>
        <taxon>Naviculales</taxon>
        <taxon>Naviculaceae</taxon>
        <taxon>Seminavis</taxon>
    </lineage>
</organism>
<dbReference type="GO" id="GO:0101005">
    <property type="term" value="F:deubiquitinase activity"/>
    <property type="evidence" value="ECO:0007669"/>
    <property type="project" value="TreeGrafter"/>
</dbReference>
<dbReference type="OrthoDB" id="412286at2759"/>
<proteinExistence type="inferred from homology"/>
<evidence type="ECO:0000256" key="2">
    <source>
        <dbReference type="ARBA" id="ARBA00022670"/>
    </source>
</evidence>
<dbReference type="InterPro" id="IPR008580">
    <property type="entry name" value="PPPDE_dom"/>
</dbReference>